<protein>
    <submittedName>
        <fullName evidence="1">Uncharacterized protein</fullName>
    </submittedName>
</protein>
<dbReference type="AlphaFoldDB" id="A0A0M4DD80"/>
<sequence>MPRTNPYIDEQHSDFGASAEARGWQAGYDAGISAPPDVPQGPLTRHTGFMDAWAEGAAAGNADGRTEGWRLRPVTDNSGFVIKVPGVQPEDSGESGENAGSFTMAWKSVGALPLDLILRQFAPGADGGPHPQLAGHALNQVCADKGGPAQLYLPLCVSPPHGLSGDALLEAGYWHGDVTDSFDDAGRAAGLHAAVRVPHFPGLVRYRPAGAHNFWDWLPLQQGRPEEP</sequence>
<dbReference type="Proteomes" id="UP000060513">
    <property type="component" value="Chromosome"/>
</dbReference>
<proteinExistence type="predicted"/>
<reference evidence="1 2" key="1">
    <citation type="submission" date="2015-08" db="EMBL/GenBank/DDBJ databases">
        <title>Genome sequence of the pristinamycin over-producing bacterium Streptomyces pristinaespiralis HCCB10218.</title>
        <authorList>
            <person name="Tian J."/>
            <person name="Yang J."/>
            <person name="Li L."/>
            <person name="Ruan L."/>
            <person name="Wei W."/>
            <person name="Zheng G."/>
            <person name="Wei Z."/>
            <person name="Yang S."/>
            <person name="Ge M."/>
            <person name="Jiang W."/>
            <person name="Lu Y."/>
        </authorList>
    </citation>
    <scope>NUCLEOTIDE SEQUENCE [LARGE SCALE GENOMIC DNA]</scope>
    <source>
        <strain evidence="1 2">HCCB 10218</strain>
    </source>
</reference>
<accession>A0A0M4DD80</accession>
<evidence type="ECO:0000313" key="1">
    <source>
        <dbReference type="EMBL" id="ALC18630.1"/>
    </source>
</evidence>
<evidence type="ECO:0000313" key="2">
    <source>
        <dbReference type="Proteomes" id="UP000060513"/>
    </source>
</evidence>
<dbReference type="RefSeq" id="WP_159039465.1">
    <property type="nucleotide sequence ID" value="NZ_CP011340.1"/>
</dbReference>
<dbReference type="OrthoDB" id="4159095at2"/>
<dbReference type="EMBL" id="CP011340">
    <property type="protein sequence ID" value="ALC18630.1"/>
    <property type="molecule type" value="Genomic_DNA"/>
</dbReference>
<organism evidence="1">
    <name type="scientific">Streptomyces pristinaespiralis</name>
    <dbReference type="NCBI Taxonomy" id="38300"/>
    <lineage>
        <taxon>Bacteria</taxon>
        <taxon>Bacillati</taxon>
        <taxon>Actinomycetota</taxon>
        <taxon>Actinomycetes</taxon>
        <taxon>Kitasatosporales</taxon>
        <taxon>Streptomycetaceae</taxon>
        <taxon>Streptomyces</taxon>
    </lineage>
</organism>
<name>A0A0M4DD80_STRPR</name>
<dbReference type="KEGG" id="spri:SPRI_0324"/>
<gene>
    <name evidence="1" type="ORF">SPRI_0324</name>
</gene>
<dbReference type="PATRIC" id="fig|38300.4.peg.341"/>
<dbReference type="GeneID" id="97238585"/>